<sequence length="156" mass="17656">MSIEQQLALQSFLGLEGRKLRHDRLYFETWLAQIESWLEGDAIGELELPGMYDCVATHRVAFAYELLNAAPLALQEGHFVPLQDGSVWGGGKEAYLQRIISSFCEFLLKPYQPPAGLQCDPTPRIQCVERLRADLETGQAPLLLQQVWQLTKAKQK</sequence>
<dbReference type="AlphaFoldDB" id="A0A1H7TA43"/>
<gene>
    <name evidence="1" type="ORF">SAMN05216214_1262</name>
</gene>
<evidence type="ECO:0000313" key="2">
    <source>
        <dbReference type="Proteomes" id="UP000185766"/>
    </source>
</evidence>
<keyword evidence="2" id="KW-1185">Reference proteome</keyword>
<dbReference type="EMBL" id="FOAS01000026">
    <property type="protein sequence ID" value="SEL81741.1"/>
    <property type="molecule type" value="Genomic_DNA"/>
</dbReference>
<organism evidence="1 2">
    <name type="scientific">Atopomonas hussainii</name>
    <dbReference type="NCBI Taxonomy" id="1429083"/>
    <lineage>
        <taxon>Bacteria</taxon>
        <taxon>Pseudomonadati</taxon>
        <taxon>Pseudomonadota</taxon>
        <taxon>Gammaproteobacteria</taxon>
        <taxon>Pseudomonadales</taxon>
        <taxon>Pseudomonadaceae</taxon>
        <taxon>Atopomonas</taxon>
    </lineage>
</organism>
<proteinExistence type="predicted"/>
<accession>A0A1H7TA43</accession>
<name>A0A1H7TA43_9GAMM</name>
<reference evidence="1 2" key="1">
    <citation type="submission" date="2016-10" db="EMBL/GenBank/DDBJ databases">
        <authorList>
            <person name="de Groot N.N."/>
        </authorList>
    </citation>
    <scope>NUCLEOTIDE SEQUENCE [LARGE SCALE GENOMIC DNA]</scope>
    <source>
        <strain evidence="1 2">JCM 19513</strain>
    </source>
</reference>
<protein>
    <submittedName>
        <fullName evidence="1">Uncharacterized protein</fullName>
    </submittedName>
</protein>
<dbReference type="Proteomes" id="UP000185766">
    <property type="component" value="Unassembled WGS sequence"/>
</dbReference>
<evidence type="ECO:0000313" key="1">
    <source>
        <dbReference type="EMBL" id="SEL81741.1"/>
    </source>
</evidence>